<dbReference type="Proteomes" id="UP001210528">
    <property type="component" value="Unassembled WGS sequence"/>
</dbReference>
<keyword evidence="1" id="KW-0472">Membrane</keyword>
<evidence type="ECO:0000313" key="3">
    <source>
        <dbReference type="Proteomes" id="UP001210528"/>
    </source>
</evidence>
<feature type="transmembrane region" description="Helical" evidence="1">
    <location>
        <begin position="33"/>
        <end position="53"/>
    </location>
</feature>
<dbReference type="EMBL" id="JAQLUK010000149">
    <property type="protein sequence ID" value="MDB2294505.1"/>
    <property type="molecule type" value="Genomic_DNA"/>
</dbReference>
<organism evidence="2 3">
    <name type="scientific">Halorubrum ezzemoulense</name>
    <name type="common">Halorubrum chaoviator</name>
    <dbReference type="NCBI Taxonomy" id="337243"/>
    <lineage>
        <taxon>Archaea</taxon>
        <taxon>Methanobacteriati</taxon>
        <taxon>Methanobacteriota</taxon>
        <taxon>Stenosarchaea group</taxon>
        <taxon>Halobacteria</taxon>
        <taxon>Halobacteriales</taxon>
        <taxon>Haloferacaceae</taxon>
        <taxon>Halorubrum</taxon>
    </lineage>
</organism>
<evidence type="ECO:0000256" key="1">
    <source>
        <dbReference type="SAM" id="Phobius"/>
    </source>
</evidence>
<accession>A0ABT4ZAG4</accession>
<feature type="transmembrane region" description="Helical" evidence="1">
    <location>
        <begin position="65"/>
        <end position="90"/>
    </location>
</feature>
<feature type="non-terminal residue" evidence="2">
    <location>
        <position position="139"/>
    </location>
</feature>
<name>A0ABT4ZAG4_HALEZ</name>
<feature type="transmembrane region" description="Helical" evidence="1">
    <location>
        <begin position="110"/>
        <end position="134"/>
    </location>
</feature>
<sequence length="139" mass="14812">MQLGDTESPLKTYIENTPNGKEIPDETFKRRHIGVLAFTLALLPFVFGVSRMVGAESITGAELPVIPMLHSVVGSGMVLGLVVTAAVPALSRRVRAATGAVAFMAQASVLAYFTGGFIEAHFLYFVGVGVVALYEDWVP</sequence>
<proteinExistence type="predicted"/>
<comment type="caution">
    <text evidence="2">The sequence shown here is derived from an EMBL/GenBank/DDBJ whole genome shotgun (WGS) entry which is preliminary data.</text>
</comment>
<keyword evidence="3" id="KW-1185">Reference proteome</keyword>
<keyword evidence="1" id="KW-1133">Transmembrane helix</keyword>
<gene>
    <name evidence="2" type="ORF">PM085_20065</name>
</gene>
<protein>
    <submittedName>
        <fullName evidence="2">Methyl-accepting chemotaxis protein</fullName>
    </submittedName>
</protein>
<evidence type="ECO:0000313" key="2">
    <source>
        <dbReference type="EMBL" id="MDB2294505.1"/>
    </source>
</evidence>
<keyword evidence="1" id="KW-0812">Transmembrane</keyword>
<reference evidence="2 3" key="1">
    <citation type="submission" date="2023-01" db="EMBL/GenBank/DDBJ databases">
        <title>Halorubrum ezzemoulense from Santa Pola, Spain.</title>
        <authorList>
            <person name="Feng Y."/>
            <person name="Louyakis A.S."/>
            <person name="Gogarten J.P."/>
        </authorList>
    </citation>
    <scope>NUCLEOTIDE SEQUENCE [LARGE SCALE GENOMIC DNA]</scope>
    <source>
        <strain evidence="2 3">AMM015</strain>
    </source>
</reference>